<dbReference type="OrthoDB" id="9806797at2"/>
<gene>
    <name evidence="3" type="ORF">C8D98_1404</name>
</gene>
<reference evidence="3 4" key="1">
    <citation type="submission" date="2019-03" db="EMBL/GenBank/DDBJ databases">
        <title>Genomic Encyclopedia of Type Strains, Phase IV (KMG-IV): sequencing the most valuable type-strain genomes for metagenomic binning, comparative biology and taxonomic classification.</title>
        <authorList>
            <person name="Goeker M."/>
        </authorList>
    </citation>
    <scope>NUCLEOTIDE SEQUENCE [LARGE SCALE GENOMIC DNA]</scope>
    <source>
        <strain evidence="3 4">DSM 24984</strain>
    </source>
</reference>
<name>A0A4R1K890_9BACT</name>
<evidence type="ECO:0000256" key="1">
    <source>
        <dbReference type="SAM" id="Coils"/>
    </source>
</evidence>
<keyword evidence="2" id="KW-1133">Transmembrane helix</keyword>
<dbReference type="Pfam" id="PF04977">
    <property type="entry name" value="DivIC"/>
    <property type="match status" value="1"/>
</dbReference>
<keyword evidence="1" id="KW-0175">Coiled coil</keyword>
<keyword evidence="3" id="KW-0131">Cell cycle</keyword>
<dbReference type="AlphaFoldDB" id="A0A4R1K890"/>
<evidence type="ECO:0000313" key="3">
    <source>
        <dbReference type="EMBL" id="TCK60528.1"/>
    </source>
</evidence>
<feature type="coiled-coil region" evidence="1">
    <location>
        <begin position="28"/>
        <end position="69"/>
    </location>
</feature>
<dbReference type="EMBL" id="SMGG01000004">
    <property type="protein sequence ID" value="TCK60528.1"/>
    <property type="molecule type" value="Genomic_DNA"/>
</dbReference>
<keyword evidence="4" id="KW-1185">Reference proteome</keyword>
<accession>A0A4R1K890</accession>
<organism evidence="3 4">
    <name type="scientific">Seleniivibrio woodruffii</name>
    <dbReference type="NCBI Taxonomy" id="1078050"/>
    <lineage>
        <taxon>Bacteria</taxon>
        <taxon>Pseudomonadati</taxon>
        <taxon>Deferribacterota</taxon>
        <taxon>Deferribacteres</taxon>
        <taxon>Deferribacterales</taxon>
        <taxon>Geovibrionaceae</taxon>
        <taxon>Seleniivibrio</taxon>
    </lineage>
</organism>
<dbReference type="Proteomes" id="UP000294614">
    <property type="component" value="Unassembled WGS sequence"/>
</dbReference>
<evidence type="ECO:0000256" key="2">
    <source>
        <dbReference type="SAM" id="Phobius"/>
    </source>
</evidence>
<protein>
    <submittedName>
        <fullName evidence="3">Cell division protein FtsB</fullName>
    </submittedName>
</protein>
<comment type="caution">
    <text evidence="3">The sequence shown here is derived from an EMBL/GenBank/DDBJ whole genome shotgun (WGS) entry which is preliminary data.</text>
</comment>
<keyword evidence="2" id="KW-0812">Transmembrane</keyword>
<dbReference type="GO" id="GO:0051301">
    <property type="term" value="P:cell division"/>
    <property type="evidence" value="ECO:0007669"/>
    <property type="project" value="UniProtKB-KW"/>
</dbReference>
<keyword evidence="2" id="KW-0472">Membrane</keyword>
<feature type="transmembrane region" description="Helical" evidence="2">
    <location>
        <begin position="6"/>
        <end position="26"/>
    </location>
</feature>
<proteinExistence type="predicted"/>
<evidence type="ECO:0000313" key="4">
    <source>
        <dbReference type="Proteomes" id="UP000294614"/>
    </source>
</evidence>
<sequence length="98" mass="11554">MKTNIVFIIIIGVLIFYMVFGHNGILKYRELAAIRASYETRIAETEKKVKQLNDELNLVRKDKEYLEMLIKKDLNMKKTDEDLYIIEDSAKKKSDKPK</sequence>
<dbReference type="RefSeq" id="WP_132873304.1">
    <property type="nucleotide sequence ID" value="NZ_JAJUHT010000012.1"/>
</dbReference>
<keyword evidence="3" id="KW-0132">Cell division</keyword>
<dbReference type="InterPro" id="IPR007060">
    <property type="entry name" value="FtsL/DivIC"/>
</dbReference>